<name>A0A7S1CAP6_9STRA</name>
<feature type="region of interest" description="Disordered" evidence="1">
    <location>
        <begin position="55"/>
        <end position="114"/>
    </location>
</feature>
<sequence>MAEGLQGMLGCSLETATRYLAASSGDTEQALMRWLGHGEVMTSIVASWASLGDLPASDPFASSSSATSSAGATAPDDSGGGGGGGDSDGGAGGGDAGSGDGVAGKVGGGGGEEA</sequence>
<organism evidence="2">
    <name type="scientific">Bicosoecida sp. CB-2014</name>
    <dbReference type="NCBI Taxonomy" id="1486930"/>
    <lineage>
        <taxon>Eukaryota</taxon>
        <taxon>Sar</taxon>
        <taxon>Stramenopiles</taxon>
        <taxon>Bigyra</taxon>
        <taxon>Opalozoa</taxon>
        <taxon>Bicosoecida</taxon>
    </lineage>
</organism>
<gene>
    <name evidence="2" type="ORF">BSP0115_LOCUS7518</name>
</gene>
<feature type="compositionally biased region" description="Gly residues" evidence="1">
    <location>
        <begin position="78"/>
        <end position="114"/>
    </location>
</feature>
<reference evidence="2" key="1">
    <citation type="submission" date="2021-01" db="EMBL/GenBank/DDBJ databases">
        <authorList>
            <person name="Corre E."/>
            <person name="Pelletier E."/>
            <person name="Niang G."/>
            <person name="Scheremetjew M."/>
            <person name="Finn R."/>
            <person name="Kale V."/>
            <person name="Holt S."/>
            <person name="Cochrane G."/>
            <person name="Meng A."/>
            <person name="Brown T."/>
            <person name="Cohen L."/>
        </authorList>
    </citation>
    <scope>NUCLEOTIDE SEQUENCE</scope>
    <source>
        <strain evidence="2">Ms1</strain>
    </source>
</reference>
<dbReference type="EMBL" id="HBFS01010892">
    <property type="protein sequence ID" value="CAD8914266.1"/>
    <property type="molecule type" value="Transcribed_RNA"/>
</dbReference>
<dbReference type="AlphaFoldDB" id="A0A7S1CAP6"/>
<proteinExistence type="predicted"/>
<accession>A0A7S1CAP6</accession>
<evidence type="ECO:0000313" key="2">
    <source>
        <dbReference type="EMBL" id="CAD8914266.1"/>
    </source>
</evidence>
<feature type="compositionally biased region" description="Low complexity" evidence="1">
    <location>
        <begin position="56"/>
        <end position="77"/>
    </location>
</feature>
<evidence type="ECO:0000256" key="1">
    <source>
        <dbReference type="SAM" id="MobiDB-lite"/>
    </source>
</evidence>
<protein>
    <submittedName>
        <fullName evidence="2">Uncharacterized protein</fullName>
    </submittedName>
</protein>